<dbReference type="InterPro" id="IPR006909">
    <property type="entry name" value="Rad21/Rec8_C_eu"/>
</dbReference>
<keyword evidence="3" id="KW-0132">Cell division</keyword>
<gene>
    <name evidence="10" type="ORF">J5N97_002613</name>
</gene>
<dbReference type="PANTHER" id="PTHR12585">
    <property type="entry name" value="SCC1 / RAD21 FAMILY MEMBER"/>
    <property type="match status" value="1"/>
</dbReference>
<evidence type="ECO:0008006" key="12">
    <source>
        <dbReference type="Google" id="ProtNLM"/>
    </source>
</evidence>
<feature type="domain" description="Rad21/Rec8-like protein C-terminal eukaryotic" evidence="8">
    <location>
        <begin position="613"/>
        <end position="664"/>
    </location>
</feature>
<dbReference type="Gene3D" id="1.10.10.580">
    <property type="entry name" value="Structural maintenance of chromosome 1. Chain E"/>
    <property type="match status" value="1"/>
</dbReference>
<keyword evidence="5" id="KW-0539">Nucleus</keyword>
<evidence type="ECO:0000259" key="9">
    <source>
        <dbReference type="Pfam" id="PF04825"/>
    </source>
</evidence>
<dbReference type="InterPro" id="IPR039781">
    <property type="entry name" value="Rad21/Rec8-like"/>
</dbReference>
<evidence type="ECO:0000256" key="4">
    <source>
        <dbReference type="ARBA" id="ARBA00022829"/>
    </source>
</evidence>
<feature type="compositionally biased region" description="Basic and acidic residues" evidence="7">
    <location>
        <begin position="469"/>
        <end position="481"/>
    </location>
</feature>
<dbReference type="SUPFAM" id="SSF46785">
    <property type="entry name" value="Winged helix' DNA-binding domain"/>
    <property type="match status" value="1"/>
</dbReference>
<evidence type="ECO:0000256" key="3">
    <source>
        <dbReference type="ARBA" id="ARBA00022776"/>
    </source>
</evidence>
<evidence type="ECO:0000256" key="2">
    <source>
        <dbReference type="ARBA" id="ARBA00009870"/>
    </source>
</evidence>
<evidence type="ECO:0000256" key="1">
    <source>
        <dbReference type="ARBA" id="ARBA00004123"/>
    </source>
</evidence>
<dbReference type="InterPro" id="IPR036390">
    <property type="entry name" value="WH_DNA-bd_sf"/>
</dbReference>
<name>A0A9D5HQJ9_9LILI</name>
<keyword evidence="4" id="KW-0159">Chromosome partition</keyword>
<dbReference type="EMBL" id="JAGGNH010000001">
    <property type="protein sequence ID" value="KAJ0984257.1"/>
    <property type="molecule type" value="Genomic_DNA"/>
</dbReference>
<dbReference type="Pfam" id="PF04824">
    <property type="entry name" value="Rad21_Rec8"/>
    <property type="match status" value="1"/>
</dbReference>
<dbReference type="Pfam" id="PF04825">
    <property type="entry name" value="Rad21_Rec8_N"/>
    <property type="match status" value="1"/>
</dbReference>
<accession>A0A9D5HQJ9</accession>
<comment type="similarity">
    <text evidence="2">Belongs to the rad21 family.</text>
</comment>
<evidence type="ECO:0000313" key="11">
    <source>
        <dbReference type="Proteomes" id="UP001085076"/>
    </source>
</evidence>
<comment type="subcellular location">
    <subcellularLocation>
        <location evidence="1">Nucleus</location>
    </subcellularLocation>
</comment>
<evidence type="ECO:0000313" key="10">
    <source>
        <dbReference type="EMBL" id="KAJ0984257.1"/>
    </source>
</evidence>
<keyword evidence="3" id="KW-0498">Mitosis</keyword>
<comment type="caution">
    <text evidence="10">The sequence shown here is derived from an EMBL/GenBank/DDBJ whole genome shotgun (WGS) entry which is preliminary data.</text>
</comment>
<dbReference type="GO" id="GO:0003682">
    <property type="term" value="F:chromatin binding"/>
    <property type="evidence" value="ECO:0007669"/>
    <property type="project" value="TreeGrafter"/>
</dbReference>
<dbReference type="InterPro" id="IPR006910">
    <property type="entry name" value="Rad21_Rec8_N"/>
</dbReference>
<sequence>MFYSHTFLAKKSPLGTIWIAAHLERRFKKPQIENIDIPSSAESIMFPEVPIALRLSGHLLLGLVRIYSWKVNYLYQDCNRMLSDVRSAMASVQVELPAGADRAPVESITLPNTFALDALELDESTYNIDGPDKHRTTYEEITLTDSTPLGGGQYEAFYLDEDFRMDPSPQPMTTNNDVITMEEDVLPSAEVGLDPTAAEVGLDPTATPVEHVMAPSNQDAGSIPSFSEAHAPQELPEIDVMRNAVDDSDSVVPLESPDGNIASGGLADSSIHSTRQRESLSSPIEHVSVPEAGLASSPTHAQAPTAGSPVDPDLTSGGVSLGQALPDIELQPAPAIKRRRANTKRKQQYFDEHIILSNGAMREQLDDTSKLTKKRRKLPGSNLDVWRFHKMRQKDHIFDEPLLSGMSNDLQAAFTKRLARLNAEPVPLEASRPPNAEAQSAVQEQEMQPDQPQSDRHVDMDIPDFTTPDVDRSLEQPRSEDVVGGNLSDLMPSPNRRDFAQFDSNVGSASHMTFGTETMPTFEAPASAETFALEPETPFAHSNEQWPVDDTVPEPPTMRSSAEMEELSFLESSNASSDHEPLNVENMPTRTRAVAQYLKSHSPTTQNSKDQSGTLSLNNILEGKTKKLCARMFFETTVLKSYDLIDVQQEEAYGDILISVKPALSTTEL</sequence>
<dbReference type="GO" id="GO:0007062">
    <property type="term" value="P:sister chromatid cohesion"/>
    <property type="evidence" value="ECO:0007669"/>
    <property type="project" value="InterPro"/>
</dbReference>
<dbReference type="InterPro" id="IPR023093">
    <property type="entry name" value="ScpA-like_C"/>
</dbReference>
<dbReference type="GO" id="GO:0005634">
    <property type="term" value="C:nucleus"/>
    <property type="evidence" value="ECO:0007669"/>
    <property type="project" value="UniProtKB-SubCell"/>
</dbReference>
<dbReference type="GO" id="GO:0007059">
    <property type="term" value="P:chromosome segregation"/>
    <property type="evidence" value="ECO:0007669"/>
    <property type="project" value="UniProtKB-KW"/>
</dbReference>
<feature type="domain" description="Rad21/Rec8-like protein N-terminal" evidence="9">
    <location>
        <begin position="1"/>
        <end position="100"/>
    </location>
</feature>
<evidence type="ECO:0000256" key="7">
    <source>
        <dbReference type="SAM" id="MobiDB-lite"/>
    </source>
</evidence>
<keyword evidence="11" id="KW-1185">Reference proteome</keyword>
<dbReference type="PANTHER" id="PTHR12585:SF55">
    <property type="entry name" value="SISTER CHROMATID COHESION 1 PROTEIN 3"/>
    <property type="match status" value="1"/>
</dbReference>
<reference evidence="10" key="2">
    <citation type="journal article" date="2022" name="Hortic Res">
        <title>The genome of Dioscorea zingiberensis sheds light on the biosynthesis, origin and evolution of the medicinally important diosgenin saponins.</title>
        <authorList>
            <person name="Li Y."/>
            <person name="Tan C."/>
            <person name="Li Z."/>
            <person name="Guo J."/>
            <person name="Li S."/>
            <person name="Chen X."/>
            <person name="Wang C."/>
            <person name="Dai X."/>
            <person name="Yang H."/>
            <person name="Song W."/>
            <person name="Hou L."/>
            <person name="Xu J."/>
            <person name="Tong Z."/>
            <person name="Xu A."/>
            <person name="Yuan X."/>
            <person name="Wang W."/>
            <person name="Yang Q."/>
            <person name="Chen L."/>
            <person name="Sun Z."/>
            <person name="Wang K."/>
            <person name="Pan B."/>
            <person name="Chen J."/>
            <person name="Bao Y."/>
            <person name="Liu F."/>
            <person name="Qi X."/>
            <person name="Gang D.R."/>
            <person name="Wen J."/>
            <person name="Li J."/>
        </authorList>
    </citation>
    <scope>NUCLEOTIDE SEQUENCE</scope>
    <source>
        <strain evidence="10">Dzin_1.0</strain>
    </source>
</reference>
<reference evidence="10" key="1">
    <citation type="submission" date="2021-03" db="EMBL/GenBank/DDBJ databases">
        <authorList>
            <person name="Li Z."/>
            <person name="Yang C."/>
        </authorList>
    </citation>
    <scope>NUCLEOTIDE SEQUENCE</scope>
    <source>
        <strain evidence="10">Dzin_1.0</strain>
        <tissue evidence="10">Leaf</tissue>
    </source>
</reference>
<dbReference type="OrthoDB" id="10071381at2759"/>
<dbReference type="AlphaFoldDB" id="A0A9D5HQJ9"/>
<dbReference type="FunFam" id="1.10.10.580:FF:000002">
    <property type="entry name" value="Sister chromatid cohesion 1 protein 4"/>
    <property type="match status" value="1"/>
</dbReference>
<dbReference type="Proteomes" id="UP001085076">
    <property type="component" value="Miscellaneous, Linkage group lg01"/>
</dbReference>
<keyword evidence="3" id="KW-0131">Cell cycle</keyword>
<protein>
    <recommendedName>
        <fullName evidence="12">Sister chromatid cohesion 1 protein 3</fullName>
    </recommendedName>
</protein>
<comment type="subunit">
    <text evidence="6">Component of the cohesin complex.</text>
</comment>
<feature type="compositionally biased region" description="Polar residues" evidence="7">
    <location>
        <begin position="437"/>
        <end position="452"/>
    </location>
</feature>
<evidence type="ECO:0000256" key="6">
    <source>
        <dbReference type="ARBA" id="ARBA00064543"/>
    </source>
</evidence>
<dbReference type="GO" id="GO:1990414">
    <property type="term" value="P:replication-born double-strand break repair via sister chromatid exchange"/>
    <property type="evidence" value="ECO:0007669"/>
    <property type="project" value="TreeGrafter"/>
</dbReference>
<evidence type="ECO:0000259" key="8">
    <source>
        <dbReference type="Pfam" id="PF04824"/>
    </source>
</evidence>
<dbReference type="CDD" id="cd21793">
    <property type="entry name" value="Rad21_Rec8_M_AtSYN1-like"/>
    <property type="match status" value="1"/>
</dbReference>
<proteinExistence type="inferred from homology"/>
<dbReference type="GO" id="GO:0008278">
    <property type="term" value="C:cohesin complex"/>
    <property type="evidence" value="ECO:0007669"/>
    <property type="project" value="InterPro"/>
</dbReference>
<evidence type="ECO:0000256" key="5">
    <source>
        <dbReference type="ARBA" id="ARBA00023242"/>
    </source>
</evidence>
<organism evidence="10 11">
    <name type="scientific">Dioscorea zingiberensis</name>
    <dbReference type="NCBI Taxonomy" id="325984"/>
    <lineage>
        <taxon>Eukaryota</taxon>
        <taxon>Viridiplantae</taxon>
        <taxon>Streptophyta</taxon>
        <taxon>Embryophyta</taxon>
        <taxon>Tracheophyta</taxon>
        <taxon>Spermatophyta</taxon>
        <taxon>Magnoliopsida</taxon>
        <taxon>Liliopsida</taxon>
        <taxon>Dioscoreales</taxon>
        <taxon>Dioscoreaceae</taxon>
        <taxon>Dioscorea</taxon>
    </lineage>
</organism>
<feature type="region of interest" description="Disordered" evidence="7">
    <location>
        <begin position="249"/>
        <end position="326"/>
    </location>
</feature>
<feature type="region of interest" description="Disordered" evidence="7">
    <location>
        <begin position="425"/>
        <end position="495"/>
    </location>
</feature>